<dbReference type="OrthoDB" id="9804333at2"/>
<evidence type="ECO:0000259" key="1">
    <source>
        <dbReference type="SMART" id="SM00481"/>
    </source>
</evidence>
<evidence type="ECO:0000313" key="5">
    <source>
        <dbReference type="Proteomes" id="UP000480929"/>
    </source>
</evidence>
<dbReference type="InterPro" id="IPR016195">
    <property type="entry name" value="Pol/histidinol_Pase-like"/>
</dbReference>
<evidence type="ECO:0000313" key="2">
    <source>
        <dbReference type="EMBL" id="MSA88151.1"/>
    </source>
</evidence>
<reference evidence="4 5" key="1">
    <citation type="journal article" date="2019" name="Nat. Med.">
        <title>A library of human gut bacterial isolates paired with longitudinal multiomics data enables mechanistic microbiome research.</title>
        <authorList>
            <person name="Poyet M."/>
            <person name="Groussin M."/>
            <person name="Gibbons S.M."/>
            <person name="Avila-Pacheco J."/>
            <person name="Jiang X."/>
            <person name="Kearney S.M."/>
            <person name="Perrotta A.R."/>
            <person name="Berdy B."/>
            <person name="Zhao S."/>
            <person name="Lieberman T.D."/>
            <person name="Swanson P.K."/>
            <person name="Smith M."/>
            <person name="Roesemann S."/>
            <person name="Alexander J.E."/>
            <person name="Rich S.A."/>
            <person name="Livny J."/>
            <person name="Vlamakis H."/>
            <person name="Clish C."/>
            <person name="Bullock K."/>
            <person name="Deik A."/>
            <person name="Scott J."/>
            <person name="Pierce K.A."/>
            <person name="Xavier R.J."/>
            <person name="Alm E.J."/>
        </authorList>
    </citation>
    <scope>NUCLEOTIDE SEQUENCE [LARGE SCALE GENOMIC DNA]</scope>
    <source>
        <strain evidence="2 4">BIOML-A4</strain>
        <strain evidence="3 5">BIOML-A5</strain>
    </source>
</reference>
<dbReference type="Proteomes" id="UP000480929">
    <property type="component" value="Unassembled WGS sequence"/>
</dbReference>
<dbReference type="GO" id="GO:0035312">
    <property type="term" value="F:5'-3' DNA exonuclease activity"/>
    <property type="evidence" value="ECO:0007669"/>
    <property type="project" value="TreeGrafter"/>
</dbReference>
<organism evidence="2 4">
    <name type="scientific">Holdemania massiliensis</name>
    <dbReference type="NCBI Taxonomy" id="1468449"/>
    <lineage>
        <taxon>Bacteria</taxon>
        <taxon>Bacillati</taxon>
        <taxon>Bacillota</taxon>
        <taxon>Erysipelotrichia</taxon>
        <taxon>Erysipelotrichales</taxon>
        <taxon>Erysipelotrichaceae</taxon>
        <taxon>Holdemania</taxon>
    </lineage>
</organism>
<dbReference type="PANTHER" id="PTHR42924:SF3">
    <property type="entry name" value="POLYMERASE_HISTIDINOL PHOSPHATASE N-TERMINAL DOMAIN-CONTAINING PROTEIN"/>
    <property type="match status" value="1"/>
</dbReference>
<dbReference type="InterPro" id="IPR004013">
    <property type="entry name" value="PHP_dom"/>
</dbReference>
<dbReference type="InterPro" id="IPR003141">
    <property type="entry name" value="Pol/His_phosphatase_N"/>
</dbReference>
<dbReference type="Proteomes" id="UP000433575">
    <property type="component" value="Unassembled WGS sequence"/>
</dbReference>
<comment type="caution">
    <text evidence="2">The sequence shown here is derived from an EMBL/GenBank/DDBJ whole genome shotgun (WGS) entry which is preliminary data.</text>
</comment>
<dbReference type="SMART" id="SM00481">
    <property type="entry name" value="POLIIIAc"/>
    <property type="match status" value="1"/>
</dbReference>
<sequence>MSWDYHIHSDYSDSDQTLKQILNQARRRNLEAIALTDHDCVEGALQASKLSLDLEVVLGIEISAQDEQGRPIHVLGYDFDSEAVHIRRLCRKTLLQQQERSIWQIEQLRRAGYPITVEEVIERLGHSMWIYKQHIMDVLTEKGIAESLNGDFYRKTFKNGGICERAILFPSVQEAMEAIHADHGLAVLAHPGLSGCIEQIWKWKDLGLDGIETGHSSHSFSQVMRLHEIAMTLGLIETAGSDNHGRYGKEPPIGTVSWKGDRLWRQKKN</sequence>
<name>A0A6N7S2Q7_9FIRM</name>
<dbReference type="Gene3D" id="3.20.20.140">
    <property type="entry name" value="Metal-dependent hydrolases"/>
    <property type="match status" value="1"/>
</dbReference>
<dbReference type="AlphaFoldDB" id="A0A6N7S2Q7"/>
<protein>
    <submittedName>
        <fullName evidence="2">PHP domain-containing protein</fullName>
    </submittedName>
</protein>
<evidence type="ECO:0000313" key="4">
    <source>
        <dbReference type="Proteomes" id="UP000433575"/>
    </source>
</evidence>
<accession>A0A6N7S2Q7</accession>
<dbReference type="CDD" id="cd07438">
    <property type="entry name" value="PHP_HisPPase_AMP"/>
    <property type="match status" value="1"/>
</dbReference>
<dbReference type="Pfam" id="PF02811">
    <property type="entry name" value="PHP"/>
    <property type="match status" value="1"/>
</dbReference>
<dbReference type="GO" id="GO:0004534">
    <property type="term" value="F:5'-3' RNA exonuclease activity"/>
    <property type="evidence" value="ECO:0007669"/>
    <property type="project" value="TreeGrafter"/>
</dbReference>
<gene>
    <name evidence="3" type="ORF">GKD88_02065</name>
    <name evidence="2" type="ORF">GKE08_02265</name>
</gene>
<dbReference type="SUPFAM" id="SSF89550">
    <property type="entry name" value="PHP domain-like"/>
    <property type="match status" value="1"/>
</dbReference>
<dbReference type="EMBL" id="WKPJ01000002">
    <property type="protein sequence ID" value="MSA88151.1"/>
    <property type="molecule type" value="Genomic_DNA"/>
</dbReference>
<dbReference type="InterPro" id="IPR052018">
    <property type="entry name" value="PHP_domain"/>
</dbReference>
<dbReference type="EMBL" id="WKPI01000002">
    <property type="protein sequence ID" value="MSC31906.1"/>
    <property type="molecule type" value="Genomic_DNA"/>
</dbReference>
<dbReference type="PANTHER" id="PTHR42924">
    <property type="entry name" value="EXONUCLEASE"/>
    <property type="match status" value="1"/>
</dbReference>
<dbReference type="Gene3D" id="1.10.150.650">
    <property type="match status" value="1"/>
</dbReference>
<proteinExistence type="predicted"/>
<keyword evidence="5" id="KW-1185">Reference proteome</keyword>
<dbReference type="RefSeq" id="WP_154237785.1">
    <property type="nucleotide sequence ID" value="NZ_WKPI01000002.1"/>
</dbReference>
<feature type="domain" description="Polymerase/histidinol phosphatase N-terminal" evidence="1">
    <location>
        <begin position="3"/>
        <end position="66"/>
    </location>
</feature>
<evidence type="ECO:0000313" key="3">
    <source>
        <dbReference type="EMBL" id="MSC31906.1"/>
    </source>
</evidence>